<dbReference type="InterPro" id="IPR047501">
    <property type="entry name" value="DD_CATIP"/>
</dbReference>
<evidence type="ECO:0000256" key="5">
    <source>
        <dbReference type="ARBA" id="ARBA00022777"/>
    </source>
</evidence>
<dbReference type="SUPFAM" id="SSF52540">
    <property type="entry name" value="P-loop containing nucleoside triphosphate hydrolases"/>
    <property type="match status" value="1"/>
</dbReference>
<evidence type="ECO:0000256" key="3">
    <source>
        <dbReference type="ARBA" id="ARBA00022679"/>
    </source>
</evidence>
<dbReference type="SMART" id="SM00248">
    <property type="entry name" value="ANK"/>
    <property type="match status" value="2"/>
</dbReference>
<dbReference type="PROSITE" id="PS50052">
    <property type="entry name" value="GUANYLATE_KINASE_2"/>
    <property type="match status" value="1"/>
</dbReference>
<dbReference type="GO" id="GO:0005524">
    <property type="term" value="F:ATP binding"/>
    <property type="evidence" value="ECO:0007669"/>
    <property type="project" value="UniProtKB-KW"/>
</dbReference>
<dbReference type="InterPro" id="IPR027417">
    <property type="entry name" value="P-loop_NTPase"/>
</dbReference>
<feature type="compositionally biased region" description="Pro residues" evidence="8">
    <location>
        <begin position="304"/>
        <end position="315"/>
    </location>
</feature>
<evidence type="ECO:0000313" key="10">
    <source>
        <dbReference type="EnsemblProtists" id="Phyra93809"/>
    </source>
</evidence>
<dbReference type="InterPro" id="IPR008145">
    <property type="entry name" value="GK/Ca_channel_bsu"/>
</dbReference>
<dbReference type="FunFam" id="3.40.50.300:FF:000776">
    <property type="entry name" value="Guanylate kinase 2"/>
    <property type="match status" value="1"/>
</dbReference>
<dbReference type="PROSITE" id="PS50297">
    <property type="entry name" value="ANK_REP_REGION"/>
    <property type="match status" value="2"/>
</dbReference>
<reference evidence="11" key="1">
    <citation type="journal article" date="2006" name="Science">
        <title>Phytophthora genome sequences uncover evolutionary origins and mechanisms of pathogenesis.</title>
        <authorList>
            <person name="Tyler B.M."/>
            <person name="Tripathy S."/>
            <person name="Zhang X."/>
            <person name="Dehal P."/>
            <person name="Jiang R.H."/>
            <person name="Aerts A."/>
            <person name="Arredondo F.D."/>
            <person name="Baxter L."/>
            <person name="Bensasson D."/>
            <person name="Beynon J.L."/>
            <person name="Chapman J."/>
            <person name="Damasceno C.M."/>
            <person name="Dorrance A.E."/>
            <person name="Dou D."/>
            <person name="Dickerman A.W."/>
            <person name="Dubchak I.L."/>
            <person name="Garbelotto M."/>
            <person name="Gijzen M."/>
            <person name="Gordon S.G."/>
            <person name="Govers F."/>
            <person name="Grunwald N.J."/>
            <person name="Huang W."/>
            <person name="Ivors K.L."/>
            <person name="Jones R.W."/>
            <person name="Kamoun S."/>
            <person name="Krampis K."/>
            <person name="Lamour K.H."/>
            <person name="Lee M.K."/>
            <person name="McDonald W.H."/>
            <person name="Medina M."/>
            <person name="Meijer H.J."/>
            <person name="Nordberg E.K."/>
            <person name="Maclean D.J."/>
            <person name="Ospina-Giraldo M.D."/>
            <person name="Morris P.F."/>
            <person name="Phuntumart V."/>
            <person name="Putnam N.H."/>
            <person name="Rash S."/>
            <person name="Rose J.K."/>
            <person name="Sakihama Y."/>
            <person name="Salamov A.A."/>
            <person name="Savidor A."/>
            <person name="Scheuring C.F."/>
            <person name="Smith B.M."/>
            <person name="Sobral B.W."/>
            <person name="Terry A."/>
            <person name="Torto-Alalibo T.A."/>
            <person name="Win J."/>
            <person name="Xu Z."/>
            <person name="Zhang H."/>
            <person name="Grigoriev I.V."/>
            <person name="Rokhsar D.S."/>
            <person name="Boore J.L."/>
        </authorList>
    </citation>
    <scope>NUCLEOTIDE SEQUENCE [LARGE SCALE GENOMIC DNA]</scope>
    <source>
        <strain evidence="11">Pr102</strain>
    </source>
</reference>
<dbReference type="Gene3D" id="3.40.50.300">
    <property type="entry name" value="P-loop containing nucleotide triphosphate hydrolases"/>
    <property type="match status" value="1"/>
</dbReference>
<dbReference type="VEuPathDB" id="FungiDB:KRP22_282"/>
<evidence type="ECO:0000256" key="6">
    <source>
        <dbReference type="ARBA" id="ARBA00022840"/>
    </source>
</evidence>
<feature type="domain" description="Guanylate kinase-like" evidence="9">
    <location>
        <begin position="494"/>
        <end position="676"/>
    </location>
</feature>
<dbReference type="HOGENOM" id="CLU_025366_0_0_1"/>
<dbReference type="InterPro" id="IPR008144">
    <property type="entry name" value="Guanylate_kin-like_dom"/>
</dbReference>
<dbReference type="Pfam" id="PF12796">
    <property type="entry name" value="Ank_2"/>
    <property type="match status" value="1"/>
</dbReference>
<organism evidence="10 11">
    <name type="scientific">Phytophthora ramorum</name>
    <name type="common">Sudden oak death agent</name>
    <dbReference type="NCBI Taxonomy" id="164328"/>
    <lineage>
        <taxon>Eukaryota</taxon>
        <taxon>Sar</taxon>
        <taxon>Stramenopiles</taxon>
        <taxon>Oomycota</taxon>
        <taxon>Peronosporomycetes</taxon>
        <taxon>Peronosporales</taxon>
        <taxon>Peronosporaceae</taxon>
        <taxon>Phytophthora</taxon>
    </lineage>
</organism>
<evidence type="ECO:0000256" key="7">
    <source>
        <dbReference type="PROSITE-ProRule" id="PRU00023"/>
    </source>
</evidence>
<feature type="repeat" description="ANK" evidence="7">
    <location>
        <begin position="152"/>
        <end position="184"/>
    </location>
</feature>
<accession>H3HB71</accession>
<dbReference type="InterPro" id="IPR017665">
    <property type="entry name" value="Guanylate_kinase"/>
</dbReference>
<comment type="similarity">
    <text evidence="1">Belongs to the guanylate kinase family.</text>
</comment>
<keyword evidence="11" id="KW-1185">Reference proteome</keyword>
<keyword evidence="3" id="KW-0808">Transferase</keyword>
<dbReference type="CDD" id="cd22973">
    <property type="entry name" value="DD_CATIP"/>
    <property type="match status" value="1"/>
</dbReference>
<sequence>MSLSMSPLRQCAHWALVVSTPVDGFFMGAYERCGMSAAVCGSGWAAGIISSPRRLIENEQDTMFGYFAEKLNVKNLGELLAPTLTPEQEFHAAIEQGLHDKFMHMLDELHVDPNAKNDAGNLPIHTAAYYGRVDFLELLLSRNVDVNATCPRQNSPLHYAAAQSRYDAVKFLVEKGANPALRNRSGRTAYDVAKGDNIRQYLLPLQFRHEDPTQAASMLPPGITPSVDPTAPRPGPPMGMPQQQTPQNNLYAAATHSAIPRGGPSRFARPKDYRPIQADGFGSSVGNEELTAKFGNKREVKVTAPPPSVMMPPAPASTESGAQDAPAPPPAAAGVNPYASAYANKPRTSSTGGYPGYAPPNAVAAPVAAPVAQPPAFGSMAAPQYPPPNSAQYDAPAHGEEVNLSASASVLHIMSGAEQEATKALESLSFEELSLLNERKEALKKDHAAYVEAHPEIKTLLSGFMSALLLEKPQDVVAFAAEHFSAFKPPHAELDPIVIAGPSGVGKGTLINLLLEQFPDTFGFSVSHTTRGPREGEVNGVAYHFTEKEKVLKEIDAGLFLEHAEVHGNVYGTSKRAVQDVQEKGKICILDIDIQGVQQVKKSGIRAKYLFIAPPSMDELEKRLRGRATETEDKIQLRVKNAAGEVAFGQQPGVFDSILVNKVVDDSFRELVVTLKQWYPTVELK</sequence>
<proteinExistence type="inferred from homology"/>
<dbReference type="EC" id="2.7.4.8" evidence="2"/>
<dbReference type="PANTHER" id="PTHR23117:SF13">
    <property type="entry name" value="GUANYLATE KINASE"/>
    <property type="match status" value="1"/>
</dbReference>
<dbReference type="Proteomes" id="UP000005238">
    <property type="component" value="Unassembled WGS sequence"/>
</dbReference>
<dbReference type="VEuPathDB" id="FungiDB:KRP23_7727"/>
<dbReference type="GO" id="GO:0005829">
    <property type="term" value="C:cytosol"/>
    <property type="evidence" value="ECO:0000318"/>
    <property type="project" value="GO_Central"/>
</dbReference>
<dbReference type="VEuPathDB" id="FungiDB:KRP23_7726"/>
<dbReference type="PANTHER" id="PTHR23117">
    <property type="entry name" value="GUANYLATE KINASE-RELATED"/>
    <property type="match status" value="1"/>
</dbReference>
<dbReference type="InterPro" id="IPR020590">
    <property type="entry name" value="Guanylate_kinase_CS"/>
</dbReference>
<dbReference type="InterPro" id="IPR002110">
    <property type="entry name" value="Ankyrin_rpt"/>
</dbReference>
<dbReference type="SUPFAM" id="SSF48403">
    <property type="entry name" value="Ankyrin repeat"/>
    <property type="match status" value="1"/>
</dbReference>
<name>H3HB71_PHYRM</name>
<dbReference type="EMBL" id="DS566005">
    <property type="status" value="NOT_ANNOTATED_CDS"/>
    <property type="molecule type" value="Genomic_DNA"/>
</dbReference>
<evidence type="ECO:0000256" key="1">
    <source>
        <dbReference type="ARBA" id="ARBA00005790"/>
    </source>
</evidence>
<keyword evidence="4" id="KW-0547">Nucleotide-binding</keyword>
<dbReference type="CDD" id="cd00071">
    <property type="entry name" value="GMPK"/>
    <property type="match status" value="1"/>
</dbReference>
<keyword evidence="7" id="KW-0040">ANK repeat</keyword>
<dbReference type="EnsemblProtists" id="Phyra93809">
    <property type="protein sequence ID" value="Phyra93809"/>
    <property type="gene ID" value="Phyra93809"/>
</dbReference>
<evidence type="ECO:0000256" key="2">
    <source>
        <dbReference type="ARBA" id="ARBA00012961"/>
    </source>
</evidence>
<dbReference type="SUPFAM" id="SSF47391">
    <property type="entry name" value="Dimerization-anchoring domain of cAMP-dependent PK regulatory subunit"/>
    <property type="match status" value="1"/>
</dbReference>
<reference evidence="10" key="2">
    <citation type="submission" date="2015-06" db="UniProtKB">
        <authorList>
            <consortium name="EnsemblProtists"/>
        </authorList>
    </citation>
    <scope>IDENTIFICATION</scope>
    <source>
        <strain evidence="10">Pr102</strain>
    </source>
</reference>
<dbReference type="NCBIfam" id="TIGR03263">
    <property type="entry name" value="guanyl_kin"/>
    <property type="match status" value="1"/>
</dbReference>
<dbReference type="GO" id="GO:0004385">
    <property type="term" value="F:GMP kinase activity"/>
    <property type="evidence" value="ECO:0000318"/>
    <property type="project" value="GO_Central"/>
</dbReference>
<dbReference type="VEuPathDB" id="FungiDB:KRP22_283"/>
<feature type="region of interest" description="Disordered" evidence="8">
    <location>
        <begin position="297"/>
        <end position="332"/>
    </location>
</feature>
<protein>
    <recommendedName>
        <fullName evidence="2">guanylate kinase</fullName>
        <ecNumber evidence="2">2.7.4.8</ecNumber>
    </recommendedName>
</protein>
<dbReference type="AlphaFoldDB" id="H3HB71"/>
<evidence type="ECO:0000259" key="9">
    <source>
        <dbReference type="PROSITE" id="PS50052"/>
    </source>
</evidence>
<dbReference type="InParanoid" id="H3HB71"/>
<dbReference type="SMART" id="SM00072">
    <property type="entry name" value="GuKc"/>
    <property type="match status" value="1"/>
</dbReference>
<dbReference type="Gene3D" id="1.25.40.20">
    <property type="entry name" value="Ankyrin repeat-containing domain"/>
    <property type="match status" value="1"/>
</dbReference>
<dbReference type="PROSITE" id="PS50088">
    <property type="entry name" value="ANK_REPEAT"/>
    <property type="match status" value="2"/>
</dbReference>
<dbReference type="OMA" id="YHGRINI"/>
<dbReference type="Pfam" id="PF00625">
    <property type="entry name" value="Guanylate_kin"/>
    <property type="match status" value="1"/>
</dbReference>
<dbReference type="eggNOG" id="KOG0707">
    <property type="taxonomic scope" value="Eukaryota"/>
</dbReference>
<dbReference type="STRING" id="164328.H3HB71"/>
<dbReference type="PROSITE" id="PS00856">
    <property type="entry name" value="GUANYLATE_KINASE_1"/>
    <property type="match status" value="1"/>
</dbReference>
<dbReference type="InterPro" id="IPR036770">
    <property type="entry name" value="Ankyrin_rpt-contain_sf"/>
</dbReference>
<keyword evidence="6" id="KW-0067">ATP-binding</keyword>
<feature type="repeat" description="ANK" evidence="7">
    <location>
        <begin position="119"/>
        <end position="151"/>
    </location>
</feature>
<dbReference type="eggNOG" id="KOG4177">
    <property type="taxonomic scope" value="Eukaryota"/>
</dbReference>
<evidence type="ECO:0000256" key="8">
    <source>
        <dbReference type="SAM" id="MobiDB-lite"/>
    </source>
</evidence>
<evidence type="ECO:0000313" key="11">
    <source>
        <dbReference type="Proteomes" id="UP000005238"/>
    </source>
</evidence>
<evidence type="ECO:0000256" key="4">
    <source>
        <dbReference type="ARBA" id="ARBA00022741"/>
    </source>
</evidence>
<keyword evidence="5" id="KW-0418">Kinase</keyword>